<comment type="caution">
    <text evidence="1">The sequence shown here is derived from an EMBL/GenBank/DDBJ whole genome shotgun (WGS) entry which is preliminary data.</text>
</comment>
<gene>
    <name evidence="1" type="ORF">SNE40_010439</name>
</gene>
<keyword evidence="2" id="KW-1185">Reference proteome</keyword>
<accession>A0AAN8PUK7</accession>
<evidence type="ECO:0000313" key="1">
    <source>
        <dbReference type="EMBL" id="KAK6182849.1"/>
    </source>
</evidence>
<dbReference type="AlphaFoldDB" id="A0AAN8PUK7"/>
<dbReference type="Proteomes" id="UP001347796">
    <property type="component" value="Unassembled WGS sequence"/>
</dbReference>
<evidence type="ECO:0000313" key="2">
    <source>
        <dbReference type="Proteomes" id="UP001347796"/>
    </source>
</evidence>
<reference evidence="1 2" key="1">
    <citation type="submission" date="2024-01" db="EMBL/GenBank/DDBJ databases">
        <title>The genome of the rayed Mediterranean limpet Patella caerulea (Linnaeus, 1758).</title>
        <authorList>
            <person name="Anh-Thu Weber A."/>
            <person name="Halstead-Nussloch G."/>
        </authorList>
    </citation>
    <scope>NUCLEOTIDE SEQUENCE [LARGE SCALE GENOMIC DNA]</scope>
    <source>
        <strain evidence="1">AATW-2023a</strain>
        <tissue evidence="1">Whole specimen</tissue>
    </source>
</reference>
<dbReference type="EMBL" id="JAZGQO010000007">
    <property type="protein sequence ID" value="KAK6182849.1"/>
    <property type="molecule type" value="Genomic_DNA"/>
</dbReference>
<proteinExistence type="predicted"/>
<name>A0AAN8PUK7_PATCE</name>
<protein>
    <submittedName>
        <fullName evidence="1">Uncharacterized protein</fullName>
    </submittedName>
</protein>
<organism evidence="1 2">
    <name type="scientific">Patella caerulea</name>
    <name type="common">Rayed Mediterranean limpet</name>
    <dbReference type="NCBI Taxonomy" id="87958"/>
    <lineage>
        <taxon>Eukaryota</taxon>
        <taxon>Metazoa</taxon>
        <taxon>Spiralia</taxon>
        <taxon>Lophotrochozoa</taxon>
        <taxon>Mollusca</taxon>
        <taxon>Gastropoda</taxon>
        <taxon>Patellogastropoda</taxon>
        <taxon>Patelloidea</taxon>
        <taxon>Patellidae</taxon>
        <taxon>Patella</taxon>
    </lineage>
</organism>
<sequence>MAKILSEGSAILESTQKVSQKHKVLLAKSLVDPSLSIVPLRLINLSDQECKIFKDSVVVSVEEINYCFDSPMQNEFMNALDTSISVGQVYCFFTTLQINNQLSKKYRREVSIFTFFTKQLNNLRRNPLRSNIFSLGWPEKTGK</sequence>